<organism evidence="1">
    <name type="scientific">hydrothermal vent metagenome</name>
    <dbReference type="NCBI Taxonomy" id="652676"/>
    <lineage>
        <taxon>unclassified sequences</taxon>
        <taxon>metagenomes</taxon>
        <taxon>ecological metagenomes</taxon>
    </lineage>
</organism>
<sequence>MMMKFLLFFFALSLLNACNQPSANESVEGVVKPEYKVTAKYPGKPHAPVSMKYALTGKATLNQPLDISLTFSVEQETSLLEAGYTTDSGLISADAAQQYQLGRLLPGAEKTINITIIPQQSGLNHVHVFATLNINGGQQSRSFAIPINIASDSKQLMSTTQNKSDNGMRYLPDQNVISMPAAEPGR</sequence>
<dbReference type="AlphaFoldDB" id="A0A3B0XGM3"/>
<accession>A0A3B0XGM3</accession>
<evidence type="ECO:0000313" key="1">
    <source>
        <dbReference type="EMBL" id="VAW62267.1"/>
    </source>
</evidence>
<name>A0A3B0XGM3_9ZZZZ</name>
<dbReference type="EMBL" id="UOFI01000020">
    <property type="protein sequence ID" value="VAW62267.1"/>
    <property type="molecule type" value="Genomic_DNA"/>
</dbReference>
<reference evidence="1" key="1">
    <citation type="submission" date="2018-06" db="EMBL/GenBank/DDBJ databases">
        <authorList>
            <person name="Zhirakovskaya E."/>
        </authorList>
    </citation>
    <scope>NUCLEOTIDE SEQUENCE</scope>
</reference>
<protein>
    <submittedName>
        <fullName evidence="1">Uncharacterized protein</fullName>
    </submittedName>
</protein>
<proteinExistence type="predicted"/>
<gene>
    <name evidence="1" type="ORF">MNBD_GAMMA09-324</name>
</gene>